<name>W7YQK8_9BACL</name>
<dbReference type="eggNOG" id="ENOG5032KJN">
    <property type="taxonomic scope" value="Bacteria"/>
</dbReference>
<evidence type="ECO:0000313" key="2">
    <source>
        <dbReference type="Proteomes" id="UP000019364"/>
    </source>
</evidence>
<dbReference type="Proteomes" id="UP000019364">
    <property type="component" value="Unassembled WGS sequence"/>
</dbReference>
<accession>W7YQK8</accession>
<dbReference type="EMBL" id="BAVZ01000041">
    <property type="protein sequence ID" value="GAF10842.1"/>
    <property type="molecule type" value="Genomic_DNA"/>
</dbReference>
<reference evidence="1 2" key="1">
    <citation type="journal article" date="2014" name="Genome Announc.">
        <title>Draft Genome Sequence of Paenibacillus pini JCM 16418T, Isolated from the Rhizosphere of Pine Tree.</title>
        <authorList>
            <person name="Yuki M."/>
            <person name="Oshima K."/>
            <person name="Suda W."/>
            <person name="Oshida Y."/>
            <person name="Kitamura K."/>
            <person name="Iida Y."/>
            <person name="Hattori M."/>
            <person name="Ohkuma M."/>
        </authorList>
    </citation>
    <scope>NUCLEOTIDE SEQUENCE [LARGE SCALE GENOMIC DNA]</scope>
    <source>
        <strain evidence="1 2">JCM 16418</strain>
    </source>
</reference>
<organism evidence="1 2">
    <name type="scientific">Paenibacillus pini JCM 16418</name>
    <dbReference type="NCBI Taxonomy" id="1236976"/>
    <lineage>
        <taxon>Bacteria</taxon>
        <taxon>Bacillati</taxon>
        <taxon>Bacillota</taxon>
        <taxon>Bacilli</taxon>
        <taxon>Bacillales</taxon>
        <taxon>Paenibacillaceae</taxon>
        <taxon>Paenibacillus</taxon>
    </lineage>
</organism>
<protein>
    <submittedName>
        <fullName evidence="1">Uncharacterized protein</fullName>
    </submittedName>
</protein>
<evidence type="ECO:0000313" key="1">
    <source>
        <dbReference type="EMBL" id="GAF10842.1"/>
    </source>
</evidence>
<dbReference type="RefSeq" id="WP_036653661.1">
    <property type="nucleotide sequence ID" value="NZ_BAVZ01000041.1"/>
</dbReference>
<dbReference type="AlphaFoldDB" id="W7YQK8"/>
<dbReference type="STRING" id="1236976.JCM16418_5067"/>
<gene>
    <name evidence="1" type="ORF">JCM16418_5067</name>
</gene>
<keyword evidence="2" id="KW-1185">Reference proteome</keyword>
<sequence>MSVVDSTIIEVLNYSDSYASIQTQIKPDGYLFEPSIDGLPYAIPLSFAEIRVVNSQSGVFREGILRFDPEHEEDVYTKLGIRDWEEILSDSQIHNIILKPTKKGLESLIKITSTSMFERVRGIMVQLLNTGMYDISTRVKDVINERYRELYSNKRISEIIVVPTLDESEAKPLVSENEMAKLKDELTKQILAELKEQQQIAVDNEVITTEGSKTSVKKTSRTTNQTK</sequence>
<dbReference type="OrthoDB" id="2664895at2"/>
<comment type="caution">
    <text evidence="1">The sequence shown here is derived from an EMBL/GenBank/DDBJ whole genome shotgun (WGS) entry which is preliminary data.</text>
</comment>
<proteinExistence type="predicted"/>